<name>A0AA36D2X3_9BILA</name>
<reference evidence="6" key="1">
    <citation type="submission" date="2023-06" db="EMBL/GenBank/DDBJ databases">
        <authorList>
            <person name="Delattre M."/>
        </authorList>
    </citation>
    <scope>NUCLEOTIDE SEQUENCE</scope>
    <source>
        <strain evidence="6">AF72</strain>
    </source>
</reference>
<organism evidence="6 7">
    <name type="scientific">Mesorhabditis spiculigera</name>
    <dbReference type="NCBI Taxonomy" id="96644"/>
    <lineage>
        <taxon>Eukaryota</taxon>
        <taxon>Metazoa</taxon>
        <taxon>Ecdysozoa</taxon>
        <taxon>Nematoda</taxon>
        <taxon>Chromadorea</taxon>
        <taxon>Rhabditida</taxon>
        <taxon>Rhabditina</taxon>
        <taxon>Rhabditomorpha</taxon>
        <taxon>Rhabditoidea</taxon>
        <taxon>Rhabditidae</taxon>
        <taxon>Mesorhabditinae</taxon>
        <taxon>Mesorhabditis</taxon>
    </lineage>
</organism>
<dbReference type="Pfam" id="PF03166">
    <property type="entry name" value="MH2"/>
    <property type="match status" value="1"/>
</dbReference>
<dbReference type="InterPro" id="IPR001132">
    <property type="entry name" value="SMAD_dom_Dwarfin-type"/>
</dbReference>
<feature type="chain" id="PRO_5041393593" description="MH2 domain-containing protein" evidence="4">
    <location>
        <begin position="22"/>
        <end position="417"/>
    </location>
</feature>
<evidence type="ECO:0000256" key="4">
    <source>
        <dbReference type="SAM" id="SignalP"/>
    </source>
</evidence>
<feature type="signal peptide" evidence="4">
    <location>
        <begin position="1"/>
        <end position="21"/>
    </location>
</feature>
<dbReference type="InterPro" id="IPR013790">
    <property type="entry name" value="Dwarfin"/>
</dbReference>
<dbReference type="Gene3D" id="2.60.200.10">
    <property type="match status" value="1"/>
</dbReference>
<keyword evidence="7" id="KW-1185">Reference proteome</keyword>
<feature type="non-terminal residue" evidence="6">
    <location>
        <position position="417"/>
    </location>
</feature>
<evidence type="ECO:0000256" key="1">
    <source>
        <dbReference type="ARBA" id="ARBA00023015"/>
    </source>
</evidence>
<evidence type="ECO:0000313" key="7">
    <source>
        <dbReference type="Proteomes" id="UP001177023"/>
    </source>
</evidence>
<dbReference type="GO" id="GO:0009653">
    <property type="term" value="P:anatomical structure morphogenesis"/>
    <property type="evidence" value="ECO:0007669"/>
    <property type="project" value="TreeGrafter"/>
</dbReference>
<dbReference type="GO" id="GO:0030509">
    <property type="term" value="P:BMP signaling pathway"/>
    <property type="evidence" value="ECO:0007669"/>
    <property type="project" value="TreeGrafter"/>
</dbReference>
<keyword evidence="4" id="KW-0732">Signal</keyword>
<dbReference type="GO" id="GO:0030154">
    <property type="term" value="P:cell differentiation"/>
    <property type="evidence" value="ECO:0007669"/>
    <property type="project" value="TreeGrafter"/>
</dbReference>
<protein>
    <recommendedName>
        <fullName evidence="5">MH2 domain-containing protein</fullName>
    </recommendedName>
</protein>
<dbReference type="AlphaFoldDB" id="A0AA36D2X3"/>
<keyword evidence="1" id="KW-0805">Transcription regulation</keyword>
<dbReference type="GO" id="GO:0000981">
    <property type="term" value="F:DNA-binding transcription factor activity, RNA polymerase II-specific"/>
    <property type="evidence" value="ECO:0007669"/>
    <property type="project" value="TreeGrafter"/>
</dbReference>
<gene>
    <name evidence="6" type="ORF">MSPICULIGERA_LOCUS18320</name>
</gene>
<dbReference type="PROSITE" id="PS51076">
    <property type="entry name" value="MH2"/>
    <property type="match status" value="1"/>
</dbReference>
<dbReference type="GO" id="GO:0060395">
    <property type="term" value="P:SMAD protein signal transduction"/>
    <property type="evidence" value="ECO:0007669"/>
    <property type="project" value="TreeGrafter"/>
</dbReference>
<dbReference type="Proteomes" id="UP001177023">
    <property type="component" value="Unassembled WGS sequence"/>
</dbReference>
<evidence type="ECO:0000256" key="3">
    <source>
        <dbReference type="SAM" id="MobiDB-lite"/>
    </source>
</evidence>
<dbReference type="GO" id="GO:0071144">
    <property type="term" value="C:heteromeric SMAD protein complex"/>
    <property type="evidence" value="ECO:0007669"/>
    <property type="project" value="TreeGrafter"/>
</dbReference>
<dbReference type="InterPro" id="IPR017855">
    <property type="entry name" value="SMAD-like_dom_sf"/>
</dbReference>
<dbReference type="PANTHER" id="PTHR13703">
    <property type="entry name" value="SMAD"/>
    <property type="match status" value="1"/>
</dbReference>
<evidence type="ECO:0000313" key="6">
    <source>
        <dbReference type="EMBL" id="CAJ0580117.1"/>
    </source>
</evidence>
<dbReference type="GO" id="GO:0070411">
    <property type="term" value="F:I-SMAD binding"/>
    <property type="evidence" value="ECO:0007669"/>
    <property type="project" value="TreeGrafter"/>
</dbReference>
<sequence>MPKLTLELRSILFAVAVHAPAADPAYLADALELINEDNQRQAGDQSGINGGPENDPFVDFDLNSQPRLNLPPPMMAPFQPPPVPPYMPYGQLPSTSQMGTLSSPTVPFDRMQLESPPAPNVGTAVRSRPQVYPVAPMPPRMPPRLSHMPMPLPVVEDNEPTTPRQRLKTYGVGPSMERDAPPSVPIPSPPPTQVPSLRPTSPIPIVGNSSMHQMPPPSTRNFGNWCHIQYYEERQEIGAPFSSNDNVVYVDGYSATNESDRFSLGTISFAKSDTMAVEIRQQIGEGFKLTRMDDMVEVQVIGDMPIFVQMPLMSWCSGDHPWTVYRLSKGAKICVHRDSVFQKKLDSLKMSYKAVFRLQSFCIVKIAFLKGFGKDYRRQNIESTPCWVAVNFQSALQQIDKVLRSFQVQEELCTSFS</sequence>
<dbReference type="GO" id="GO:0050793">
    <property type="term" value="P:regulation of developmental process"/>
    <property type="evidence" value="ECO:0007669"/>
    <property type="project" value="UniProtKB-ARBA"/>
</dbReference>
<comment type="caution">
    <text evidence="6">The sequence shown here is derived from an EMBL/GenBank/DDBJ whole genome shotgun (WGS) entry which is preliminary data.</text>
</comment>
<dbReference type="SUPFAM" id="SSF49879">
    <property type="entry name" value="SMAD/FHA domain"/>
    <property type="match status" value="1"/>
</dbReference>
<feature type="region of interest" description="Disordered" evidence="3">
    <location>
        <begin position="154"/>
        <end position="198"/>
    </location>
</feature>
<accession>A0AA36D2X3</accession>
<dbReference type="GO" id="GO:0000978">
    <property type="term" value="F:RNA polymerase II cis-regulatory region sequence-specific DNA binding"/>
    <property type="evidence" value="ECO:0007669"/>
    <property type="project" value="TreeGrafter"/>
</dbReference>
<dbReference type="SMART" id="SM00524">
    <property type="entry name" value="DWB"/>
    <property type="match status" value="1"/>
</dbReference>
<evidence type="ECO:0000259" key="5">
    <source>
        <dbReference type="PROSITE" id="PS51076"/>
    </source>
</evidence>
<proteinExistence type="predicted"/>
<feature type="domain" description="MH2" evidence="5">
    <location>
        <begin position="225"/>
        <end position="417"/>
    </location>
</feature>
<evidence type="ECO:0000256" key="2">
    <source>
        <dbReference type="ARBA" id="ARBA00023163"/>
    </source>
</evidence>
<dbReference type="EMBL" id="CATQJA010002659">
    <property type="protein sequence ID" value="CAJ0580117.1"/>
    <property type="molecule type" value="Genomic_DNA"/>
</dbReference>
<dbReference type="GO" id="GO:0051239">
    <property type="term" value="P:regulation of multicellular organismal process"/>
    <property type="evidence" value="ECO:0007669"/>
    <property type="project" value="UniProtKB-ARBA"/>
</dbReference>
<keyword evidence="2" id="KW-0804">Transcription</keyword>
<feature type="compositionally biased region" description="Pro residues" evidence="3">
    <location>
        <begin position="182"/>
        <end position="193"/>
    </location>
</feature>
<dbReference type="InterPro" id="IPR008984">
    <property type="entry name" value="SMAD_FHA_dom_sf"/>
</dbReference>
<dbReference type="GO" id="GO:0009791">
    <property type="term" value="P:post-embryonic development"/>
    <property type="evidence" value="ECO:0007669"/>
    <property type="project" value="UniProtKB-ARBA"/>
</dbReference>